<protein>
    <submittedName>
        <fullName evidence="2">Uncharacterized protein</fullName>
    </submittedName>
</protein>
<feature type="compositionally biased region" description="Low complexity" evidence="1">
    <location>
        <begin position="566"/>
        <end position="590"/>
    </location>
</feature>
<dbReference type="EMBL" id="JAEHOD010000039">
    <property type="protein sequence ID" value="KAG2439838.1"/>
    <property type="molecule type" value="Genomic_DNA"/>
</dbReference>
<dbReference type="AlphaFoldDB" id="A0A835T6W7"/>
<keyword evidence="3" id="KW-1185">Reference proteome</keyword>
<comment type="caution">
    <text evidence="2">The sequence shown here is derived from an EMBL/GenBank/DDBJ whole genome shotgun (WGS) entry which is preliminary data.</text>
</comment>
<organism evidence="2 3">
    <name type="scientific">Chlamydomonas schloesseri</name>
    <dbReference type="NCBI Taxonomy" id="2026947"/>
    <lineage>
        <taxon>Eukaryota</taxon>
        <taxon>Viridiplantae</taxon>
        <taxon>Chlorophyta</taxon>
        <taxon>core chlorophytes</taxon>
        <taxon>Chlorophyceae</taxon>
        <taxon>CS clade</taxon>
        <taxon>Chlamydomonadales</taxon>
        <taxon>Chlamydomonadaceae</taxon>
        <taxon>Chlamydomonas</taxon>
    </lineage>
</organism>
<feature type="compositionally biased region" description="Polar residues" evidence="1">
    <location>
        <begin position="314"/>
        <end position="323"/>
    </location>
</feature>
<evidence type="ECO:0000256" key="1">
    <source>
        <dbReference type="SAM" id="MobiDB-lite"/>
    </source>
</evidence>
<reference evidence="2" key="1">
    <citation type="journal article" date="2020" name="bioRxiv">
        <title>Comparative genomics of Chlamydomonas.</title>
        <authorList>
            <person name="Craig R.J."/>
            <person name="Hasan A.R."/>
            <person name="Ness R.W."/>
            <person name="Keightley P.D."/>
        </authorList>
    </citation>
    <scope>NUCLEOTIDE SEQUENCE</scope>
    <source>
        <strain evidence="2">CCAP 11/173</strain>
    </source>
</reference>
<feature type="compositionally biased region" description="Pro residues" evidence="1">
    <location>
        <begin position="591"/>
        <end position="601"/>
    </location>
</feature>
<feature type="compositionally biased region" description="Low complexity" evidence="1">
    <location>
        <begin position="496"/>
        <end position="505"/>
    </location>
</feature>
<feature type="compositionally biased region" description="Low complexity" evidence="1">
    <location>
        <begin position="284"/>
        <end position="308"/>
    </location>
</feature>
<accession>A0A835T6W7</accession>
<name>A0A835T6W7_9CHLO</name>
<evidence type="ECO:0000313" key="3">
    <source>
        <dbReference type="Proteomes" id="UP000613740"/>
    </source>
</evidence>
<feature type="compositionally biased region" description="Low complexity" evidence="1">
    <location>
        <begin position="636"/>
        <end position="654"/>
    </location>
</feature>
<feature type="region of interest" description="Disordered" evidence="1">
    <location>
        <begin position="461"/>
        <end position="512"/>
    </location>
</feature>
<sequence length="654" mass="64964">MWAMNLSVDGPPPRFTITSTRAWAGVDGRGDDTDSGAAAARIIGPPGSSSADILPFTPGTDSCTEMYAHEDVLSNQRYWHSDTVTTAAMPPASSTMPTAGGAPGLEQVSTANLIALMGALSGAGVLGRGGTDCPIGAAAASAGHHSASRSAAGASRDSPPLAAAASSRGTDCAAAAAAAAAGAAARQAHAAVPSSSKRPRSGEVPAVHDGGCCWAAPVGGGGEPQQTSSGGGWLPAPPPRSQQQSQCTLAAAAGHGDQQQWAAPGGRRHGRADNRDDQHPQPQPRHAQPAAGMAPAAAAEWHAGGTHAPAADSSCCTGSSRSHLSSAAHDMSVALSASHGGPSGPVLAHVRSHCPPPQCQQQDEVWIAPSRGASPRAAGAAAAAAAIGRQLWTAAGAGAGAGAGGYASCGATAEAPPSGRMCGAAHDAGGGHAVAVSAARVSSNGSTLAYGGRVSGGGGGGYGGGGGWPHSPARATGRDTHSVPHTSSHDNNAYCHHQQQQQPMHPQGPPCDVQAMSWVQRAGGRTQMVTSSPLATQEDGGDRWHQHQHHLHQQQQHQHHLHHHQQQQQQAEPRAAAELADPAAASGGSAPPAPPPPPPAPSSGGLCAGLPAVVEELLHQVDTVPRGHMESQEELSAAASSATTASSSSSSSGP</sequence>
<dbReference type="Proteomes" id="UP000613740">
    <property type="component" value="Unassembled WGS sequence"/>
</dbReference>
<gene>
    <name evidence="2" type="ORF">HYH02_010471</name>
</gene>
<feature type="compositionally biased region" description="Gly residues" evidence="1">
    <location>
        <begin position="218"/>
        <end position="233"/>
    </location>
</feature>
<feature type="compositionally biased region" description="Basic residues" evidence="1">
    <location>
        <begin position="546"/>
        <end position="565"/>
    </location>
</feature>
<evidence type="ECO:0000313" key="2">
    <source>
        <dbReference type="EMBL" id="KAG2439838.1"/>
    </source>
</evidence>
<feature type="region of interest" description="Disordered" evidence="1">
    <location>
        <begin position="215"/>
        <end position="323"/>
    </location>
</feature>
<feature type="region of interest" description="Disordered" evidence="1">
    <location>
        <begin position="525"/>
        <end position="654"/>
    </location>
</feature>
<proteinExistence type="predicted"/>